<dbReference type="Proteomes" id="UP000030640">
    <property type="component" value="Unassembled WGS sequence"/>
</dbReference>
<dbReference type="VEuPathDB" id="PlasmoDB:C922_03731"/>
<proteinExistence type="predicted"/>
<dbReference type="RefSeq" id="XP_008817542.1">
    <property type="nucleotide sequence ID" value="XM_008819320.1"/>
</dbReference>
<name>W7A325_9APIC</name>
<dbReference type="EMBL" id="KI965476">
    <property type="protein sequence ID" value="EUD65748.1"/>
    <property type="molecule type" value="Genomic_DNA"/>
</dbReference>
<feature type="region of interest" description="Disordered" evidence="1">
    <location>
        <begin position="1"/>
        <end position="85"/>
    </location>
</feature>
<evidence type="ECO:0000256" key="1">
    <source>
        <dbReference type="SAM" id="MobiDB-lite"/>
    </source>
</evidence>
<accession>W7A325</accession>
<gene>
    <name evidence="2" type="ORF">C922_03731</name>
</gene>
<protein>
    <submittedName>
        <fullName evidence="2">Uncharacterized protein</fullName>
    </submittedName>
</protein>
<evidence type="ECO:0000313" key="2">
    <source>
        <dbReference type="EMBL" id="EUD65748.1"/>
    </source>
</evidence>
<evidence type="ECO:0000313" key="3">
    <source>
        <dbReference type="Proteomes" id="UP000030640"/>
    </source>
</evidence>
<reference evidence="2 3" key="1">
    <citation type="submission" date="2013-02" db="EMBL/GenBank/DDBJ databases">
        <title>The Genome Sequence of Plasmodium inui San Antonio 1.</title>
        <authorList>
            <consortium name="The Broad Institute Genome Sequencing Platform"/>
            <consortium name="The Broad Institute Genome Sequencing Center for Infectious Disease"/>
            <person name="Neafsey D."/>
            <person name="Cheeseman I."/>
            <person name="Volkman S."/>
            <person name="Adams J."/>
            <person name="Walker B."/>
            <person name="Young S.K."/>
            <person name="Zeng Q."/>
            <person name="Gargeya S."/>
            <person name="Fitzgerald M."/>
            <person name="Haas B."/>
            <person name="Abouelleil A."/>
            <person name="Alvarado L."/>
            <person name="Arachchi H.M."/>
            <person name="Berlin A.M."/>
            <person name="Chapman S.B."/>
            <person name="Dewar J."/>
            <person name="Goldberg J."/>
            <person name="Griggs A."/>
            <person name="Gujja S."/>
            <person name="Hansen M."/>
            <person name="Howarth C."/>
            <person name="Imamovic A."/>
            <person name="Larimer J."/>
            <person name="McCowan C."/>
            <person name="Murphy C."/>
            <person name="Neiman D."/>
            <person name="Pearson M."/>
            <person name="Priest M."/>
            <person name="Roberts A."/>
            <person name="Saif S."/>
            <person name="Shea T."/>
            <person name="Sisk P."/>
            <person name="Sykes S."/>
            <person name="Wortman J."/>
            <person name="Nusbaum C."/>
            <person name="Birren B."/>
        </authorList>
    </citation>
    <scope>NUCLEOTIDE SEQUENCE [LARGE SCALE GENOMIC DNA]</scope>
    <source>
        <strain evidence="2 3">San Antonio 1</strain>
    </source>
</reference>
<organism evidence="2 3">
    <name type="scientific">Plasmodium inui San Antonio 1</name>
    <dbReference type="NCBI Taxonomy" id="1237626"/>
    <lineage>
        <taxon>Eukaryota</taxon>
        <taxon>Sar</taxon>
        <taxon>Alveolata</taxon>
        <taxon>Apicomplexa</taxon>
        <taxon>Aconoidasida</taxon>
        <taxon>Haemosporida</taxon>
        <taxon>Plasmodiidae</taxon>
        <taxon>Plasmodium</taxon>
        <taxon>Plasmodium (Plasmodium)</taxon>
    </lineage>
</organism>
<feature type="compositionally biased region" description="Basic and acidic residues" evidence="1">
    <location>
        <begin position="1"/>
        <end position="11"/>
    </location>
</feature>
<sequence length="85" mass="9593">MNWKIHSEKLLHTRGFPNMKSEGRENGGESSAAPERGVNRTGDRVKGRRKLKTRQANELKKESAGISSYRTGPISRTIKTDMRLP</sequence>
<dbReference type="AlphaFoldDB" id="W7A325"/>
<dbReference type="GeneID" id="20039005"/>
<keyword evidence="3" id="KW-1185">Reference proteome</keyword>